<keyword evidence="16" id="KW-0812">Transmembrane</keyword>
<keyword evidence="10" id="KW-0119">Carbohydrate metabolism</keyword>
<keyword evidence="3" id="KW-1003">Cell membrane</keyword>
<sequence>MSEFLSRNRSWLMTLLCLVAALWVLAWWRAEGTPQPLAEGADGKLQCLSYTAFRKPDETPMNPDASVDEARVREDLSILSARTGCVRTYSVIQGLEHVPKVAKALGMQVLMGIWIGRERDKNDLEIERAIALARQYPDTIRGIVVGNEVLLRREQSAQQMATYLDRVRAAVDIPVTYADVWEFWAENKSLADHVSFVTVHILPYWEDHPVGIHDAIQHITGTAEQMRQMFHGKDVLIGETGWPSAGRQRMAAVASRVNEARFMREFSQAAADHHLNYNFIEGFDQPWKRGQEGAMGGNWGVFDSDGQPKFPATGPVAEDPHWYRGWLGAAAGALVALWLLRVWRVRGRATQVQLVALGVASGGLLVAQARYGTIWNRDVLEWGTSVIFGLASVALVVVMARLIALGRSDRPAGGGLESLDGVQVPSFITLWRRRRAHFDALDWLGVCRSFFLFGGALMALLLVFDSRYRGFPTVLYMLPLLGLLMARLAGLRLVGDAEERVLARICALGAVLFVLMEGFANTQSWVFGLTLLALVAAAGGLRLCRRGICRR</sequence>
<evidence type="ECO:0000256" key="13">
    <source>
        <dbReference type="ARBA" id="ARBA00037649"/>
    </source>
</evidence>
<proteinExistence type="predicted"/>
<reference evidence="17 18" key="1">
    <citation type="submission" date="2018-11" db="EMBL/GenBank/DDBJ databases">
        <title>Genome sequencing of Lautropia sp. KCOM 2505 (= ChDC F240).</title>
        <authorList>
            <person name="Kook J.-K."/>
            <person name="Park S.-N."/>
            <person name="Lim Y.K."/>
        </authorList>
    </citation>
    <scope>NUCLEOTIDE SEQUENCE [LARGE SCALE GENOMIC DNA]</scope>
    <source>
        <strain evidence="17 18">KCOM 2505</strain>
    </source>
</reference>
<dbReference type="EMBL" id="RRUE01000001">
    <property type="protein sequence ID" value="RRN45102.1"/>
    <property type="molecule type" value="Genomic_DNA"/>
</dbReference>
<evidence type="ECO:0000313" key="18">
    <source>
        <dbReference type="Proteomes" id="UP000270261"/>
    </source>
</evidence>
<evidence type="ECO:0000256" key="3">
    <source>
        <dbReference type="ARBA" id="ARBA00022475"/>
    </source>
</evidence>
<dbReference type="InterPro" id="IPR017853">
    <property type="entry name" value="GH"/>
</dbReference>
<dbReference type="GO" id="GO:0071555">
    <property type="term" value="P:cell wall organization"/>
    <property type="evidence" value="ECO:0007669"/>
    <property type="project" value="UniProtKB-KW"/>
</dbReference>
<comment type="subcellular location">
    <subcellularLocation>
        <location evidence="2">Cell membrane</location>
    </subcellularLocation>
    <subcellularLocation>
        <location evidence="1">Secreted</location>
        <location evidence="1">Cell wall</location>
    </subcellularLocation>
</comment>
<keyword evidence="8 16" id="KW-0472">Membrane</keyword>
<evidence type="ECO:0000256" key="12">
    <source>
        <dbReference type="ARBA" id="ARBA00023326"/>
    </source>
</evidence>
<dbReference type="GO" id="GO:0000272">
    <property type="term" value="P:polysaccharide catabolic process"/>
    <property type="evidence" value="ECO:0007669"/>
    <property type="project" value="UniProtKB-KW"/>
</dbReference>
<evidence type="ECO:0000256" key="8">
    <source>
        <dbReference type="ARBA" id="ARBA00023136"/>
    </source>
</evidence>
<evidence type="ECO:0000256" key="11">
    <source>
        <dbReference type="ARBA" id="ARBA00023316"/>
    </source>
</evidence>
<dbReference type="GO" id="GO:0005886">
    <property type="term" value="C:plasma membrane"/>
    <property type="evidence" value="ECO:0007669"/>
    <property type="project" value="UniProtKB-SubCell"/>
</dbReference>
<evidence type="ECO:0000256" key="16">
    <source>
        <dbReference type="SAM" id="Phobius"/>
    </source>
</evidence>
<evidence type="ECO:0000256" key="7">
    <source>
        <dbReference type="ARBA" id="ARBA00022801"/>
    </source>
</evidence>
<dbReference type="RefSeq" id="WP_125094533.1">
    <property type="nucleotide sequence ID" value="NZ_RRUE01000001.1"/>
</dbReference>
<keyword evidence="16" id="KW-1133">Transmembrane helix</keyword>
<comment type="function">
    <text evidence="13">Glucanases play a role in cell expansion during growth, in cell-cell fusion during mating, and in spore release during sporulation. This enzyme may be involved in beta-glucan degradation. Active on laminarin and lichenan.</text>
</comment>
<evidence type="ECO:0000256" key="4">
    <source>
        <dbReference type="ARBA" id="ARBA00022512"/>
    </source>
</evidence>
<evidence type="ECO:0000256" key="2">
    <source>
        <dbReference type="ARBA" id="ARBA00004236"/>
    </source>
</evidence>
<evidence type="ECO:0000256" key="1">
    <source>
        <dbReference type="ARBA" id="ARBA00004191"/>
    </source>
</evidence>
<evidence type="ECO:0000256" key="5">
    <source>
        <dbReference type="ARBA" id="ARBA00022525"/>
    </source>
</evidence>
<comment type="caution">
    <text evidence="17">The sequence shown here is derived from an EMBL/GenBank/DDBJ whole genome shotgun (WGS) entry which is preliminary data.</text>
</comment>
<dbReference type="Proteomes" id="UP000270261">
    <property type="component" value="Unassembled WGS sequence"/>
</dbReference>
<keyword evidence="4" id="KW-0134">Cell wall</keyword>
<keyword evidence="9" id="KW-0325">Glycoprotein</keyword>
<feature type="transmembrane region" description="Helical" evidence="16">
    <location>
        <begin position="501"/>
        <end position="519"/>
    </location>
</feature>
<dbReference type="InterPro" id="IPR000490">
    <property type="entry name" value="Glyco_hydro_17"/>
</dbReference>
<keyword evidence="11" id="KW-0961">Cell wall biogenesis/degradation</keyword>
<evidence type="ECO:0000256" key="10">
    <source>
        <dbReference type="ARBA" id="ARBA00023277"/>
    </source>
</evidence>
<dbReference type="GO" id="GO:0004553">
    <property type="term" value="F:hydrolase activity, hydrolyzing O-glycosyl compounds"/>
    <property type="evidence" value="ECO:0007669"/>
    <property type="project" value="InterPro"/>
</dbReference>
<feature type="transmembrane region" description="Helical" evidence="16">
    <location>
        <begin position="470"/>
        <end position="489"/>
    </location>
</feature>
<feature type="transmembrane region" description="Helical" evidence="16">
    <location>
        <begin position="440"/>
        <end position="464"/>
    </location>
</feature>
<feature type="transmembrane region" description="Helical" evidence="16">
    <location>
        <begin position="383"/>
        <end position="404"/>
    </location>
</feature>
<accession>A0A3R8LNH7</accession>
<keyword evidence="5" id="KW-0964">Secreted</keyword>
<dbReference type="OrthoDB" id="276604at2"/>
<dbReference type="InterPro" id="IPR050732">
    <property type="entry name" value="Beta-glucan_modifiers"/>
</dbReference>
<feature type="transmembrane region" description="Helical" evidence="16">
    <location>
        <begin position="525"/>
        <end position="544"/>
    </location>
</feature>
<dbReference type="Gene3D" id="3.20.20.80">
    <property type="entry name" value="Glycosidases"/>
    <property type="match status" value="1"/>
</dbReference>
<keyword evidence="7 17" id="KW-0378">Hydrolase</keyword>
<evidence type="ECO:0000256" key="15">
    <source>
        <dbReference type="ARBA" id="ARBA00043078"/>
    </source>
</evidence>
<dbReference type="PANTHER" id="PTHR16631:SF17">
    <property type="entry name" value="GLUCAN ENDO-1,3-BETA-GLUCOSIDASE BTGC"/>
    <property type="match status" value="1"/>
</dbReference>
<dbReference type="PANTHER" id="PTHR16631">
    <property type="entry name" value="GLUCAN 1,3-BETA-GLUCOSIDASE"/>
    <property type="match status" value="1"/>
</dbReference>
<dbReference type="Pfam" id="PF00332">
    <property type="entry name" value="Glyco_hydro_17"/>
    <property type="match status" value="1"/>
</dbReference>
<keyword evidence="12" id="KW-0624">Polysaccharide degradation</keyword>
<protein>
    <recommendedName>
        <fullName evidence="15">Endo-1,3-beta-glucanase btgC</fullName>
    </recommendedName>
    <alternativeName>
        <fullName evidence="14">Laminarinase btgC</fullName>
    </alternativeName>
</protein>
<dbReference type="SUPFAM" id="SSF51445">
    <property type="entry name" value="(Trans)glycosidases"/>
    <property type="match status" value="1"/>
</dbReference>
<dbReference type="AlphaFoldDB" id="A0A3R8LNH7"/>
<organism evidence="17 18">
    <name type="scientific">Lautropia dentalis</name>
    <dbReference type="NCBI Taxonomy" id="2490857"/>
    <lineage>
        <taxon>Bacteria</taxon>
        <taxon>Pseudomonadati</taxon>
        <taxon>Pseudomonadota</taxon>
        <taxon>Betaproteobacteria</taxon>
        <taxon>Burkholderiales</taxon>
        <taxon>Burkholderiaceae</taxon>
        <taxon>Lautropia</taxon>
    </lineage>
</organism>
<name>A0A3R8LNH7_9BURK</name>
<evidence type="ECO:0000256" key="6">
    <source>
        <dbReference type="ARBA" id="ARBA00022729"/>
    </source>
</evidence>
<feature type="transmembrane region" description="Helical" evidence="16">
    <location>
        <begin position="352"/>
        <end position="371"/>
    </location>
</feature>
<evidence type="ECO:0000313" key="17">
    <source>
        <dbReference type="EMBL" id="RRN45102.1"/>
    </source>
</evidence>
<evidence type="ECO:0000256" key="9">
    <source>
        <dbReference type="ARBA" id="ARBA00023180"/>
    </source>
</evidence>
<keyword evidence="18" id="KW-1185">Reference proteome</keyword>
<gene>
    <name evidence="17" type="ORF">EHV23_02295</name>
</gene>
<feature type="transmembrane region" description="Helical" evidence="16">
    <location>
        <begin position="322"/>
        <end position="340"/>
    </location>
</feature>
<evidence type="ECO:0000256" key="14">
    <source>
        <dbReference type="ARBA" id="ARBA00042373"/>
    </source>
</evidence>
<keyword evidence="6" id="KW-0732">Signal</keyword>